<dbReference type="OrthoDB" id="9806837at2"/>
<comment type="similarity">
    <text evidence="3 7">Belongs to the IspD/TarI cytidylyltransferase family. IspD subfamily.</text>
</comment>
<dbReference type="NCBIfam" id="TIGR00453">
    <property type="entry name" value="ispD"/>
    <property type="match status" value="1"/>
</dbReference>
<dbReference type="GO" id="GO:0019288">
    <property type="term" value="P:isopentenyl diphosphate biosynthetic process, methylerythritol 4-phosphate pathway"/>
    <property type="evidence" value="ECO:0007669"/>
    <property type="project" value="UniProtKB-UniRule"/>
</dbReference>
<dbReference type="EC" id="2.7.7.60" evidence="7"/>
<dbReference type="HAMAP" id="MF_00108">
    <property type="entry name" value="IspD"/>
    <property type="match status" value="1"/>
</dbReference>
<comment type="catalytic activity">
    <reaction evidence="1 7">
        <text>2-C-methyl-D-erythritol 4-phosphate + CTP + H(+) = 4-CDP-2-C-methyl-D-erythritol + diphosphate</text>
        <dbReference type="Rhea" id="RHEA:13429"/>
        <dbReference type="ChEBI" id="CHEBI:15378"/>
        <dbReference type="ChEBI" id="CHEBI:33019"/>
        <dbReference type="ChEBI" id="CHEBI:37563"/>
        <dbReference type="ChEBI" id="CHEBI:57823"/>
        <dbReference type="ChEBI" id="CHEBI:58262"/>
        <dbReference type="EC" id="2.7.7.60"/>
    </reaction>
</comment>
<protein>
    <recommendedName>
        <fullName evidence="7">2-C-methyl-D-erythritol 4-phosphate cytidylyltransferase</fullName>
        <ecNumber evidence="7">2.7.7.60</ecNumber>
    </recommendedName>
    <alternativeName>
        <fullName evidence="7">4-diphosphocytidyl-2C-methyl-D-erythritol synthase</fullName>
    </alternativeName>
    <alternativeName>
        <fullName evidence="7">MEP cytidylyltransferase</fullName>
        <shortName evidence="7">MCT</shortName>
    </alternativeName>
</protein>
<dbReference type="GO" id="GO:0050518">
    <property type="term" value="F:2-C-methyl-D-erythritol 4-phosphate cytidylyltransferase activity"/>
    <property type="evidence" value="ECO:0007669"/>
    <property type="project" value="UniProtKB-UniRule"/>
</dbReference>
<evidence type="ECO:0000256" key="5">
    <source>
        <dbReference type="ARBA" id="ARBA00022695"/>
    </source>
</evidence>
<evidence type="ECO:0000256" key="4">
    <source>
        <dbReference type="ARBA" id="ARBA00022679"/>
    </source>
</evidence>
<dbReference type="InterPro" id="IPR018294">
    <property type="entry name" value="ISPD_synthase_CS"/>
</dbReference>
<name>A0A369AXY9_9BACL</name>
<dbReference type="InterPro" id="IPR050088">
    <property type="entry name" value="IspD/TarI_cytidylyltransf_bact"/>
</dbReference>
<gene>
    <name evidence="7" type="primary">ispD</name>
    <name evidence="8" type="ORF">DFP94_11874</name>
</gene>
<keyword evidence="4 7" id="KW-0808">Transferase</keyword>
<dbReference type="FunFam" id="3.90.550.10:FF:000003">
    <property type="entry name" value="2-C-methyl-D-erythritol 4-phosphate cytidylyltransferase"/>
    <property type="match status" value="1"/>
</dbReference>
<comment type="caution">
    <text evidence="8">The sequence shown here is derived from an EMBL/GenBank/DDBJ whole genome shotgun (WGS) entry which is preliminary data.</text>
</comment>
<feature type="site" description="Transition state stabilizer" evidence="7">
    <location>
        <position position="21"/>
    </location>
</feature>
<keyword evidence="5 7" id="KW-0548">Nucleotidyltransferase</keyword>
<sequence length="239" mass="26018">MEIESLPTAGVIVVAAGRGTRMGTKESKQFLFFQDKPIIVHTLDVFDRHPWISEIVLVTGEQDVERCRAWVAEYGISKQVKVIPGGAERQHSVYRGLLEIGTSWVLVHDGVRPFVTSGQISGCLEAAVKHGASILAVPVKDTVKQVDGQGLVTATPDRRSLWAVQTPQAFRRSDLVTAHETAEADGFIGTDDASLIERLGIPVVVTEGGYNNIKITTPEDLDFAEVIGKKKEFGGENKL</sequence>
<organism evidence="8 9">
    <name type="scientific">Fontibacillus phaseoli</name>
    <dbReference type="NCBI Taxonomy" id="1416533"/>
    <lineage>
        <taxon>Bacteria</taxon>
        <taxon>Bacillati</taxon>
        <taxon>Bacillota</taxon>
        <taxon>Bacilli</taxon>
        <taxon>Bacillales</taxon>
        <taxon>Paenibacillaceae</taxon>
        <taxon>Fontibacillus</taxon>
    </lineage>
</organism>
<dbReference type="CDD" id="cd02516">
    <property type="entry name" value="CDP-ME_synthetase"/>
    <property type="match status" value="1"/>
</dbReference>
<dbReference type="RefSeq" id="WP_114498997.1">
    <property type="nucleotide sequence ID" value="NZ_QPJW01000018.1"/>
</dbReference>
<dbReference type="AlphaFoldDB" id="A0A369AXY9"/>
<dbReference type="PANTHER" id="PTHR32125">
    <property type="entry name" value="2-C-METHYL-D-ERYTHRITOL 4-PHOSPHATE CYTIDYLYLTRANSFERASE, CHLOROPLASTIC"/>
    <property type="match status" value="1"/>
</dbReference>
<dbReference type="PANTHER" id="PTHR32125:SF4">
    <property type="entry name" value="2-C-METHYL-D-ERYTHRITOL 4-PHOSPHATE CYTIDYLYLTRANSFERASE, CHLOROPLASTIC"/>
    <property type="match status" value="1"/>
</dbReference>
<evidence type="ECO:0000313" key="9">
    <source>
        <dbReference type="Proteomes" id="UP000253090"/>
    </source>
</evidence>
<reference evidence="8 9" key="1">
    <citation type="submission" date="2018-07" db="EMBL/GenBank/DDBJ databases">
        <title>Genomic Encyclopedia of Type Strains, Phase III (KMG-III): the genomes of soil and plant-associated and newly described type strains.</title>
        <authorList>
            <person name="Whitman W."/>
        </authorList>
    </citation>
    <scope>NUCLEOTIDE SEQUENCE [LARGE SCALE GENOMIC DNA]</scope>
    <source>
        <strain evidence="8 9">CECT 8333</strain>
    </source>
</reference>
<dbReference type="SUPFAM" id="SSF53448">
    <property type="entry name" value="Nucleotide-diphospho-sugar transferases"/>
    <property type="match status" value="1"/>
</dbReference>
<evidence type="ECO:0000256" key="2">
    <source>
        <dbReference type="ARBA" id="ARBA00004787"/>
    </source>
</evidence>
<dbReference type="PROSITE" id="PS01295">
    <property type="entry name" value="ISPD"/>
    <property type="match status" value="1"/>
</dbReference>
<comment type="pathway">
    <text evidence="2 7">Isoprenoid biosynthesis; isopentenyl diphosphate biosynthesis via DXP pathway; isopentenyl diphosphate from 1-deoxy-D-xylulose 5-phosphate: step 2/6.</text>
</comment>
<evidence type="ECO:0000256" key="3">
    <source>
        <dbReference type="ARBA" id="ARBA00009789"/>
    </source>
</evidence>
<feature type="site" description="Positions MEP for the nucleophilic attack" evidence="7">
    <location>
        <position position="214"/>
    </location>
</feature>
<feature type="site" description="Transition state stabilizer" evidence="7">
    <location>
        <position position="28"/>
    </location>
</feature>
<feature type="site" description="Positions MEP for the nucleophilic attack" evidence="7">
    <location>
        <position position="158"/>
    </location>
</feature>
<dbReference type="Gene3D" id="3.90.550.10">
    <property type="entry name" value="Spore Coat Polysaccharide Biosynthesis Protein SpsA, Chain A"/>
    <property type="match status" value="1"/>
</dbReference>
<dbReference type="Pfam" id="PF01128">
    <property type="entry name" value="IspD"/>
    <property type="match status" value="1"/>
</dbReference>
<evidence type="ECO:0000313" key="8">
    <source>
        <dbReference type="EMBL" id="RCX14021.1"/>
    </source>
</evidence>
<accession>A0A369AXY9</accession>
<keyword evidence="6 7" id="KW-0414">Isoprene biosynthesis</keyword>
<evidence type="ECO:0000256" key="7">
    <source>
        <dbReference type="HAMAP-Rule" id="MF_00108"/>
    </source>
</evidence>
<dbReference type="EMBL" id="QPJW01000018">
    <property type="protein sequence ID" value="RCX14021.1"/>
    <property type="molecule type" value="Genomic_DNA"/>
</dbReference>
<dbReference type="InterPro" id="IPR001228">
    <property type="entry name" value="IspD"/>
</dbReference>
<dbReference type="Proteomes" id="UP000253090">
    <property type="component" value="Unassembled WGS sequence"/>
</dbReference>
<keyword evidence="9" id="KW-1185">Reference proteome</keyword>
<dbReference type="InterPro" id="IPR029044">
    <property type="entry name" value="Nucleotide-diphossugar_trans"/>
</dbReference>
<evidence type="ECO:0000256" key="6">
    <source>
        <dbReference type="ARBA" id="ARBA00023229"/>
    </source>
</evidence>
<proteinExistence type="inferred from homology"/>
<dbReference type="InterPro" id="IPR034683">
    <property type="entry name" value="IspD/TarI"/>
</dbReference>
<evidence type="ECO:0000256" key="1">
    <source>
        <dbReference type="ARBA" id="ARBA00001282"/>
    </source>
</evidence>
<comment type="function">
    <text evidence="7">Catalyzes the formation of 4-diphosphocytidyl-2-C-methyl-D-erythritol from CTP and 2-C-methyl-D-erythritol 4-phosphate (MEP).</text>
</comment>
<dbReference type="UniPathway" id="UPA00056">
    <property type="reaction ID" value="UER00093"/>
</dbReference>